<feature type="domain" description="Carboxylesterase type B" evidence="6">
    <location>
        <begin position="42"/>
        <end position="358"/>
    </location>
</feature>
<feature type="compositionally biased region" description="Basic and acidic residues" evidence="4">
    <location>
        <begin position="1290"/>
        <end position="1306"/>
    </location>
</feature>
<feature type="region of interest" description="Disordered" evidence="4">
    <location>
        <begin position="1098"/>
        <end position="1121"/>
    </location>
</feature>
<feature type="compositionally biased region" description="Gly residues" evidence="4">
    <location>
        <begin position="1015"/>
        <end position="1033"/>
    </location>
</feature>
<feature type="compositionally biased region" description="Basic residues" evidence="4">
    <location>
        <begin position="1229"/>
        <end position="1244"/>
    </location>
</feature>
<feature type="region of interest" description="Disordered" evidence="4">
    <location>
        <begin position="1380"/>
        <end position="1461"/>
    </location>
</feature>
<evidence type="ECO:0000256" key="2">
    <source>
        <dbReference type="ARBA" id="ARBA00022729"/>
    </source>
</evidence>
<keyword evidence="3" id="KW-0325">Glycoprotein</keyword>
<dbReference type="Gene3D" id="3.40.50.1820">
    <property type="entry name" value="alpha/beta hydrolase"/>
    <property type="match status" value="1"/>
</dbReference>
<reference evidence="8" key="1">
    <citation type="submission" date="2025-08" db="UniProtKB">
        <authorList>
            <consortium name="RefSeq"/>
        </authorList>
    </citation>
    <scope>IDENTIFICATION</scope>
</reference>
<feature type="region of interest" description="Disordered" evidence="4">
    <location>
        <begin position="1138"/>
        <end position="1354"/>
    </location>
</feature>
<dbReference type="Proteomes" id="UP001652628">
    <property type="component" value="Chromosome 3"/>
</dbReference>
<feature type="signal peptide" evidence="5">
    <location>
        <begin position="1"/>
        <end position="28"/>
    </location>
</feature>
<dbReference type="SUPFAM" id="SSF53474">
    <property type="entry name" value="alpha/beta-Hydrolases"/>
    <property type="match status" value="1"/>
</dbReference>
<organism evidence="7 8">
    <name type="scientific">Drosophila suzukii</name>
    <name type="common">Spotted-wing drosophila fruit fly</name>
    <dbReference type="NCBI Taxonomy" id="28584"/>
    <lineage>
        <taxon>Eukaryota</taxon>
        <taxon>Metazoa</taxon>
        <taxon>Ecdysozoa</taxon>
        <taxon>Arthropoda</taxon>
        <taxon>Hexapoda</taxon>
        <taxon>Insecta</taxon>
        <taxon>Pterygota</taxon>
        <taxon>Neoptera</taxon>
        <taxon>Endopterygota</taxon>
        <taxon>Diptera</taxon>
        <taxon>Brachycera</taxon>
        <taxon>Muscomorpha</taxon>
        <taxon>Ephydroidea</taxon>
        <taxon>Drosophilidae</taxon>
        <taxon>Drosophila</taxon>
        <taxon>Sophophora</taxon>
    </lineage>
</organism>
<evidence type="ECO:0000259" key="6">
    <source>
        <dbReference type="Pfam" id="PF00135"/>
    </source>
</evidence>
<keyword evidence="2 5" id="KW-0732">Signal</keyword>
<evidence type="ECO:0000256" key="5">
    <source>
        <dbReference type="SAM" id="SignalP"/>
    </source>
</evidence>
<feature type="compositionally biased region" description="Gly residues" evidence="4">
    <location>
        <begin position="1407"/>
        <end position="1423"/>
    </location>
</feature>
<dbReference type="Pfam" id="PF00135">
    <property type="entry name" value="COesterase"/>
    <property type="match status" value="2"/>
</dbReference>
<gene>
    <name evidence="8" type="primary">Nlg4</name>
</gene>
<feature type="compositionally biased region" description="Low complexity" evidence="4">
    <location>
        <begin position="532"/>
        <end position="554"/>
    </location>
</feature>
<dbReference type="InterPro" id="IPR051093">
    <property type="entry name" value="Neuroligin/BSAL"/>
</dbReference>
<dbReference type="InterPro" id="IPR002018">
    <property type="entry name" value="CarbesteraseB"/>
</dbReference>
<dbReference type="PANTHER" id="PTHR43903">
    <property type="entry name" value="NEUROLIGIN"/>
    <property type="match status" value="1"/>
</dbReference>
<sequence length="1461" mass="154015">MGEGQLLLLLRLLLLPTVLLGCLHCAKASTADIYKGARLGHRIVQTRYGRLHGLILPLDSFRFLRSVEVFLGVPYATPPTKQNRFSPTRAPAPWDGIRISDKYSPVCPQRLPNIQNETAALEKMPKGRLEYLKRLLPFLENQSEDCLYLNVFSPVNAGANEKKLPVIVFIHGESFEWSSGNPYDGSVLASYGEVVVVTLNYRLGILGFLNANPNPHAHARVANYGLMDQMAALHWIQQNIQKFGGDPNSVTLAGHGTGAACINYLMTSPTMVRGLFHRAILMSGSAYSSWALVEDPVLFAIKLAREVNCTIPEDINRHHEQIVDCLRDVPLEDLYTADIQAPNFLTSFGPSVDGVVIRPGHSNLDIDDLMARNSRRSSADSGFQSSAGGGGGGGGQGGGAAGGGGGGGSAFGGGYFGGGGAGASNMGGHYDVLFGVVTGESIWRFSAHDIQNGFEGERRDKIIRTYVRNAYNYHLNEIFYTIVNEYTDWDRTSQHPINTRDTAVAALSDAQFVAPIVRAGDILAANSPPPVSSSSPAGSAGANAAASTSAGSTQPSGRCYFYVFDYQTKDGDYPQRMGTVHGEDLPYIFGAPLVDGFSHFPQNYTKSETALSEAVMIFWTNFARTGNPNEHHRQDSSLPVSKERNRFRSITWENYDPLHQKYLEIGMKPRIKNHFRAHQLSIWLRLIPELHRAGMEDVIARHNLFRNHDDMDLYEGPVKPDPFGISSAGVGATGSSSSSSSSSRLLLIDEQLMMKKGRGLNASAYLNGILGVTTVEPNNMYTTCIPIGGNYSGGGGGGGGVFAPTTLANASSDTLASGFEAAGYAAYSTALSVTIAIGCSLLILNVLIFAGVYYQRDKTRLEVKTLQKQYQQRSLHQQVPYPPEPIKHAHYHMGHSQSSANVIVDVESHQDQAGQAAMLLQAAAAAAAAAANEVKPPPPHICSNTGMQQQVGGGSGGALNNGGIEGSKVTTDSLGNVTYSTSSKQQQQQQQHQQQQQREHMQIKGMSGTQTFGRNGSGSGGGAGGGSVSGSGGASVVVSGSSVSYNPGMMTLPKSGGLHHAATLNYARNTAALNLSGGGTALVDSRGNVLLTSTAVGPGLGGGSNGGGGSSGGGGGGGGDCMTLPRNLSLAAAGRHNPTTELQQYQQQQQQSSKHQANGAVLTGMQSHHIRGPRPPLRTASSTTTNSSSNNSAMGVAMGGGGGNNMLLDQTPSGGSSSSGVSSAPSSSKGHHTHSHSHAAHLVHSHGDGLVLTSASPVGGQQQHPQQQHPQQHQHPQQQQQQQVPQAAMDEMREFYAPKQADDDGQLKGTPADADADADADGDAGGLGAGKPGGGGPSHISSSDHRQRQQLKKLRFKREIHALALEGGDVARGYCSCDEQWTNSSSPTSTTTSATMSPTLPATGSATNGGGGGRHATGNGPGNSSGIVKMTATATATAGKRSGRLKQQHHVRFSDEKNFSD</sequence>
<dbReference type="InterPro" id="IPR029058">
    <property type="entry name" value="AB_hydrolase_fold"/>
</dbReference>
<feature type="compositionally biased region" description="Basic residues" evidence="4">
    <location>
        <begin position="1441"/>
        <end position="1451"/>
    </location>
</feature>
<feature type="compositionally biased region" description="Gly residues" evidence="4">
    <location>
        <begin position="1323"/>
        <end position="1337"/>
    </location>
</feature>
<protein>
    <submittedName>
        <fullName evidence="8">Neuroligin-1 isoform X3</fullName>
    </submittedName>
</protein>
<feature type="compositionally biased region" description="Low complexity" evidence="4">
    <location>
        <begin position="985"/>
        <end position="996"/>
    </location>
</feature>
<evidence type="ECO:0000313" key="8">
    <source>
        <dbReference type="RefSeq" id="XP_036674445.3"/>
    </source>
</evidence>
<feature type="compositionally biased region" description="Low complexity" evidence="4">
    <location>
        <begin position="1382"/>
        <end position="1406"/>
    </location>
</feature>
<feature type="compositionally biased region" description="Basic and acidic residues" evidence="4">
    <location>
        <begin position="1452"/>
        <end position="1461"/>
    </location>
</feature>
<dbReference type="GeneID" id="108013990"/>
<comment type="similarity">
    <text evidence="1">Belongs to the type-B carboxylesterase/lipase family.</text>
</comment>
<keyword evidence="7" id="KW-1185">Reference proteome</keyword>
<feature type="compositionally biased region" description="Polar residues" evidence="4">
    <location>
        <begin position="968"/>
        <end position="984"/>
    </location>
</feature>
<evidence type="ECO:0000256" key="1">
    <source>
        <dbReference type="ARBA" id="ARBA00005964"/>
    </source>
</evidence>
<feature type="compositionally biased region" description="Low complexity" evidence="4">
    <location>
        <begin position="1213"/>
        <end position="1228"/>
    </location>
</feature>
<feature type="chain" id="PRO_5046214152" evidence="5">
    <location>
        <begin position="29"/>
        <end position="1461"/>
    </location>
</feature>
<feature type="region of interest" description="Disordered" evidence="4">
    <location>
        <begin position="527"/>
        <end position="554"/>
    </location>
</feature>
<dbReference type="PROSITE" id="PS00941">
    <property type="entry name" value="CARBOXYLESTERASE_B_2"/>
    <property type="match status" value="1"/>
</dbReference>
<feature type="compositionally biased region" description="Gly residues" evidence="4">
    <location>
        <begin position="1098"/>
        <end position="1120"/>
    </location>
</feature>
<feature type="compositionally biased region" description="Low complexity" evidence="4">
    <location>
        <begin position="1261"/>
        <end position="1286"/>
    </location>
</feature>
<accession>A0AB40AA31</accession>
<dbReference type="RefSeq" id="XP_036674445.3">
    <property type="nucleotide sequence ID" value="XM_036818550.3"/>
</dbReference>
<feature type="domain" description="Carboxylesterase type B" evidence="6">
    <location>
        <begin position="428"/>
        <end position="683"/>
    </location>
</feature>
<feature type="region of interest" description="Disordered" evidence="4">
    <location>
        <begin position="943"/>
        <end position="1033"/>
    </location>
</feature>
<evidence type="ECO:0000256" key="3">
    <source>
        <dbReference type="ARBA" id="ARBA00023180"/>
    </source>
</evidence>
<proteinExistence type="inferred from homology"/>
<feature type="region of interest" description="Disordered" evidence="4">
    <location>
        <begin position="377"/>
        <end position="403"/>
    </location>
</feature>
<dbReference type="InterPro" id="IPR019819">
    <property type="entry name" value="Carboxylesterase_B_CS"/>
</dbReference>
<evidence type="ECO:0000256" key="4">
    <source>
        <dbReference type="SAM" id="MobiDB-lite"/>
    </source>
</evidence>
<feature type="compositionally biased region" description="Gly residues" evidence="4">
    <location>
        <begin position="387"/>
        <end position="403"/>
    </location>
</feature>
<evidence type="ECO:0000313" key="7">
    <source>
        <dbReference type="Proteomes" id="UP001652628"/>
    </source>
</evidence>
<feature type="compositionally biased region" description="Gly residues" evidence="4">
    <location>
        <begin position="951"/>
        <end position="965"/>
    </location>
</feature>
<name>A0AB40AA31_DROSZ</name>
<feature type="compositionally biased region" description="Low complexity" evidence="4">
    <location>
        <begin position="1181"/>
        <end position="1196"/>
    </location>
</feature>